<organism evidence="2 3">
    <name type="scientific">Bacillus cereus</name>
    <dbReference type="NCBI Taxonomy" id="1396"/>
    <lineage>
        <taxon>Bacteria</taxon>
        <taxon>Bacillati</taxon>
        <taxon>Bacillota</taxon>
        <taxon>Bacilli</taxon>
        <taxon>Bacillales</taxon>
        <taxon>Bacillaceae</taxon>
        <taxon>Bacillus</taxon>
        <taxon>Bacillus cereus group</taxon>
    </lineage>
</organism>
<dbReference type="Pfam" id="PF19478">
    <property type="entry name" value="TrbL_2"/>
    <property type="match status" value="1"/>
</dbReference>
<evidence type="ECO:0000313" key="3">
    <source>
        <dbReference type="Proteomes" id="UP000219743"/>
    </source>
</evidence>
<keyword evidence="1" id="KW-0812">Transmembrane</keyword>
<dbReference type="InterPro" id="IPR045798">
    <property type="entry name" value="TrbL_Firmicutes"/>
</dbReference>
<proteinExistence type="predicted"/>
<gene>
    <name evidence="2" type="ORF">CN263_26280</name>
</gene>
<dbReference type="Proteomes" id="UP000219743">
    <property type="component" value="Unassembled WGS sequence"/>
</dbReference>
<evidence type="ECO:0000256" key="1">
    <source>
        <dbReference type="SAM" id="Phobius"/>
    </source>
</evidence>
<dbReference type="RefSeq" id="WP_098330421.1">
    <property type="nucleotide sequence ID" value="NZ_NTRC01000030.1"/>
</dbReference>
<reference evidence="2 3" key="1">
    <citation type="submission" date="2017-09" db="EMBL/GenBank/DDBJ databases">
        <title>Large-scale bioinformatics analysis of Bacillus genomes uncovers conserved roles of natural products in bacterial physiology.</title>
        <authorList>
            <consortium name="Agbiome Team Llc"/>
            <person name="Bleich R.M."/>
            <person name="Kirk G.J."/>
            <person name="Santa Maria K.C."/>
            <person name="Allen S.E."/>
            <person name="Farag S."/>
            <person name="Shank E.A."/>
            <person name="Bowers A."/>
        </authorList>
    </citation>
    <scope>NUCLEOTIDE SEQUENCE [LARGE SCALE GENOMIC DNA]</scope>
    <source>
        <strain evidence="2 3">AFS024404</strain>
    </source>
</reference>
<dbReference type="AlphaFoldDB" id="A0A9X6VGQ0"/>
<feature type="transmembrane region" description="Helical" evidence="1">
    <location>
        <begin position="257"/>
        <end position="276"/>
    </location>
</feature>
<keyword evidence="1" id="KW-1133">Transmembrane helix</keyword>
<protein>
    <recommendedName>
        <fullName evidence="4">Conjugal transfer protein TrbL</fullName>
    </recommendedName>
</protein>
<feature type="transmembrane region" description="Helical" evidence="1">
    <location>
        <begin position="162"/>
        <end position="186"/>
    </location>
</feature>
<feature type="transmembrane region" description="Helical" evidence="1">
    <location>
        <begin position="102"/>
        <end position="124"/>
    </location>
</feature>
<feature type="transmembrane region" description="Helical" evidence="1">
    <location>
        <begin position="64"/>
        <end position="82"/>
    </location>
</feature>
<comment type="caution">
    <text evidence="2">The sequence shown here is derived from an EMBL/GenBank/DDBJ whole genome shotgun (WGS) entry which is preliminary data.</text>
</comment>
<feature type="transmembrane region" description="Helical" evidence="1">
    <location>
        <begin position="193"/>
        <end position="212"/>
    </location>
</feature>
<dbReference type="EMBL" id="NTRC01000030">
    <property type="protein sequence ID" value="PFD16682.1"/>
    <property type="molecule type" value="Genomic_DNA"/>
</dbReference>
<evidence type="ECO:0008006" key="4">
    <source>
        <dbReference type="Google" id="ProtNLM"/>
    </source>
</evidence>
<accession>A0A9X6VGQ0</accession>
<name>A0A9X6VGQ0_BACCE</name>
<feature type="transmembrane region" description="Helical" evidence="1">
    <location>
        <begin position="224"/>
        <end position="245"/>
    </location>
</feature>
<evidence type="ECO:0000313" key="2">
    <source>
        <dbReference type="EMBL" id="PFD16682.1"/>
    </source>
</evidence>
<keyword evidence="1" id="KW-0472">Membrane</keyword>
<sequence>MGAIVDAIFEAIFDMFHGGIKLMLGWITGLFQKSVDTVQANVSETPTQFSQTIVDNLRLISDTAILPVAGLILTYVFCYELYQLVVEKNRGNDFDAGQLMFLIIKTSAMILLLTNAFDITLAVFDLGKWITDHIPASSLKLPDTITDNLLNSMEKGDVGAALSMWVISAIALVASFAMCIIIYLVAWSRMVAILLYISVAPIPFATFLNRDWVGSIGQAYAKNLLALMLQGYFMIVCLIIYAGLLEKASGLMAAEQDGLFGLMLMLVSMAILVVSLTRTHSLAKSVVGAI</sequence>